<name>A0A9W6XAS1_9STRA</name>
<dbReference type="Pfam" id="PF00498">
    <property type="entry name" value="FHA"/>
    <property type="match status" value="1"/>
</dbReference>
<gene>
    <name evidence="3" type="ORF">Plil01_001480400</name>
</gene>
<sequence>MDLGSAQGTFVNGKEIEPNEPWELKGGDRIKFGASTRNYVFQNPAGAEETEEKKSKHVGAASADPELQRMMREMQSFGDKHHQKTSNKMQSSDADTKAEERKKVRLVL</sequence>
<dbReference type="Proteomes" id="UP001165083">
    <property type="component" value="Unassembled WGS sequence"/>
</dbReference>
<feature type="compositionally biased region" description="Polar residues" evidence="1">
    <location>
        <begin position="1"/>
        <end position="10"/>
    </location>
</feature>
<protein>
    <submittedName>
        <fullName evidence="3">Unnamed protein product</fullName>
    </submittedName>
</protein>
<dbReference type="InterPro" id="IPR008984">
    <property type="entry name" value="SMAD_FHA_dom_sf"/>
</dbReference>
<keyword evidence="4" id="KW-1185">Reference proteome</keyword>
<organism evidence="3 4">
    <name type="scientific">Phytophthora lilii</name>
    <dbReference type="NCBI Taxonomy" id="2077276"/>
    <lineage>
        <taxon>Eukaryota</taxon>
        <taxon>Sar</taxon>
        <taxon>Stramenopiles</taxon>
        <taxon>Oomycota</taxon>
        <taxon>Peronosporomycetes</taxon>
        <taxon>Peronosporales</taxon>
        <taxon>Peronosporaceae</taxon>
        <taxon>Phytophthora</taxon>
    </lineage>
</organism>
<feature type="region of interest" description="Disordered" evidence="1">
    <location>
        <begin position="42"/>
        <end position="108"/>
    </location>
</feature>
<accession>A0A9W6XAS1</accession>
<evidence type="ECO:0000313" key="4">
    <source>
        <dbReference type="Proteomes" id="UP001165083"/>
    </source>
</evidence>
<comment type="caution">
    <text evidence="3">The sequence shown here is derived from an EMBL/GenBank/DDBJ whole genome shotgun (WGS) entry which is preliminary data.</text>
</comment>
<reference evidence="3" key="1">
    <citation type="submission" date="2023-04" db="EMBL/GenBank/DDBJ databases">
        <title>Phytophthora lilii NBRC 32176.</title>
        <authorList>
            <person name="Ichikawa N."/>
            <person name="Sato H."/>
            <person name="Tonouchi N."/>
        </authorList>
    </citation>
    <scope>NUCLEOTIDE SEQUENCE</scope>
    <source>
        <strain evidence="3">NBRC 32176</strain>
    </source>
</reference>
<dbReference type="InterPro" id="IPR050923">
    <property type="entry name" value="Cell_Proc_Reg/RNA_Proc"/>
</dbReference>
<dbReference type="InterPro" id="IPR000253">
    <property type="entry name" value="FHA_dom"/>
</dbReference>
<dbReference type="EMBL" id="BSXW01001213">
    <property type="protein sequence ID" value="GMF34765.1"/>
    <property type="molecule type" value="Genomic_DNA"/>
</dbReference>
<dbReference type="OrthoDB" id="444265at2759"/>
<evidence type="ECO:0000256" key="1">
    <source>
        <dbReference type="SAM" id="MobiDB-lite"/>
    </source>
</evidence>
<dbReference type="Gene3D" id="2.60.200.20">
    <property type="match status" value="1"/>
</dbReference>
<evidence type="ECO:0000313" key="3">
    <source>
        <dbReference type="EMBL" id="GMF34765.1"/>
    </source>
</evidence>
<proteinExistence type="predicted"/>
<dbReference type="PANTHER" id="PTHR23308">
    <property type="entry name" value="NUCLEAR INHIBITOR OF PROTEIN PHOSPHATASE-1"/>
    <property type="match status" value="1"/>
</dbReference>
<evidence type="ECO:0000259" key="2">
    <source>
        <dbReference type="Pfam" id="PF00498"/>
    </source>
</evidence>
<dbReference type="AlphaFoldDB" id="A0A9W6XAS1"/>
<dbReference type="SUPFAM" id="SSF49879">
    <property type="entry name" value="SMAD/FHA domain"/>
    <property type="match status" value="1"/>
</dbReference>
<feature type="domain" description="FHA" evidence="2">
    <location>
        <begin position="2"/>
        <end position="33"/>
    </location>
</feature>
<feature type="compositionally biased region" description="Basic and acidic residues" evidence="1">
    <location>
        <begin position="14"/>
        <end position="26"/>
    </location>
</feature>
<feature type="region of interest" description="Disordered" evidence="1">
    <location>
        <begin position="1"/>
        <end position="26"/>
    </location>
</feature>